<dbReference type="Proteomes" id="UP001601442">
    <property type="component" value="Unassembled WGS sequence"/>
</dbReference>
<dbReference type="EMBL" id="JBIAMT010000003">
    <property type="protein sequence ID" value="MFF0498511.1"/>
    <property type="molecule type" value="Genomic_DNA"/>
</dbReference>
<dbReference type="RefSeq" id="WP_387396021.1">
    <property type="nucleotide sequence ID" value="NZ_JBIAMT010000003.1"/>
</dbReference>
<organism evidence="1 2">
    <name type="scientific">Nocardia aobensis</name>
    <dbReference type="NCBI Taxonomy" id="257277"/>
    <lineage>
        <taxon>Bacteria</taxon>
        <taxon>Bacillati</taxon>
        <taxon>Actinomycetota</taxon>
        <taxon>Actinomycetes</taxon>
        <taxon>Mycobacteriales</taxon>
        <taxon>Nocardiaceae</taxon>
        <taxon>Nocardia</taxon>
    </lineage>
</organism>
<keyword evidence="2" id="KW-1185">Reference proteome</keyword>
<comment type="caution">
    <text evidence="1">The sequence shown here is derived from an EMBL/GenBank/DDBJ whole genome shotgun (WGS) entry which is preliminary data.</text>
</comment>
<accession>A0ABW6P5T1</accession>
<evidence type="ECO:0000313" key="1">
    <source>
        <dbReference type="EMBL" id="MFF0498511.1"/>
    </source>
</evidence>
<reference evidence="1 2" key="1">
    <citation type="submission" date="2024-10" db="EMBL/GenBank/DDBJ databases">
        <title>The Natural Products Discovery Center: Release of the First 8490 Sequenced Strains for Exploring Actinobacteria Biosynthetic Diversity.</title>
        <authorList>
            <person name="Kalkreuter E."/>
            <person name="Kautsar S.A."/>
            <person name="Yang D."/>
            <person name="Bader C.D."/>
            <person name="Teijaro C.N."/>
            <person name="Fluegel L."/>
            <person name="Davis C.M."/>
            <person name="Simpson J.R."/>
            <person name="Lauterbach L."/>
            <person name="Steele A.D."/>
            <person name="Gui C."/>
            <person name="Meng S."/>
            <person name="Li G."/>
            <person name="Viehrig K."/>
            <person name="Ye F."/>
            <person name="Su P."/>
            <person name="Kiefer A.F."/>
            <person name="Nichols A."/>
            <person name="Cepeda A.J."/>
            <person name="Yan W."/>
            <person name="Fan B."/>
            <person name="Jiang Y."/>
            <person name="Adhikari A."/>
            <person name="Zheng C.-J."/>
            <person name="Schuster L."/>
            <person name="Cowan T.M."/>
            <person name="Smanski M.J."/>
            <person name="Chevrette M.G."/>
            <person name="De Carvalho L.P.S."/>
            <person name="Shen B."/>
        </authorList>
    </citation>
    <scope>NUCLEOTIDE SEQUENCE [LARGE SCALE GENOMIC DNA]</scope>
    <source>
        <strain evidence="1 2">NPDC004119</strain>
    </source>
</reference>
<sequence>MSETPKGFPTLDALVAYTRMIAEKQPDRIYQRINPFAEDAGACVYVEKMPGGKYMPSCILGHTLIGLGVEPELLDEELYGDVGSWEIGSVLTRLGYEYEDDDRRVDWLMAVQDRQDRGTTWGRAVFGADVEYDADVD</sequence>
<gene>
    <name evidence="1" type="ORF">ACFYU5_19050</name>
</gene>
<name>A0ABW6P5T1_9NOCA</name>
<evidence type="ECO:0000313" key="2">
    <source>
        <dbReference type="Proteomes" id="UP001601442"/>
    </source>
</evidence>
<protein>
    <submittedName>
        <fullName evidence="1">Uncharacterized protein</fullName>
    </submittedName>
</protein>
<proteinExistence type="predicted"/>